<comment type="caution">
    <text evidence="1">The sequence shown here is derived from an EMBL/GenBank/DDBJ whole genome shotgun (WGS) entry which is preliminary data.</text>
</comment>
<dbReference type="Proteomes" id="UP001221208">
    <property type="component" value="Unassembled WGS sequence"/>
</dbReference>
<dbReference type="SUPFAM" id="SSF69279">
    <property type="entry name" value="Phage tail proteins"/>
    <property type="match status" value="1"/>
</dbReference>
<organism evidence="1 2">
    <name type="scientific">Janthinobacterium fluminis</name>
    <dbReference type="NCBI Taxonomy" id="2987524"/>
    <lineage>
        <taxon>Bacteria</taxon>
        <taxon>Pseudomonadati</taxon>
        <taxon>Pseudomonadota</taxon>
        <taxon>Betaproteobacteria</taxon>
        <taxon>Burkholderiales</taxon>
        <taxon>Oxalobacteraceae</taxon>
        <taxon>Janthinobacterium</taxon>
    </lineage>
</organism>
<accession>A0ABT5JW99</accession>
<keyword evidence="2" id="KW-1185">Reference proteome</keyword>
<dbReference type="RefSeq" id="WP_273669658.1">
    <property type="nucleotide sequence ID" value="NZ_JAQQXR010000001.1"/>
</dbReference>
<protein>
    <recommendedName>
        <fullName evidence="3">Phage protein D</fullName>
    </recommendedName>
</protein>
<name>A0ABT5JW99_9BURK</name>
<proteinExistence type="predicted"/>
<evidence type="ECO:0000313" key="1">
    <source>
        <dbReference type="EMBL" id="MDC8757007.1"/>
    </source>
</evidence>
<dbReference type="EMBL" id="JAQQXR010000001">
    <property type="protein sequence ID" value="MDC8757007.1"/>
    <property type="molecule type" value="Genomic_DNA"/>
</dbReference>
<gene>
    <name evidence="1" type="ORF">OIK44_05315</name>
</gene>
<evidence type="ECO:0008006" key="3">
    <source>
        <dbReference type="Google" id="ProtNLM"/>
    </source>
</evidence>
<evidence type="ECO:0000313" key="2">
    <source>
        <dbReference type="Proteomes" id="UP001221208"/>
    </source>
</evidence>
<reference evidence="1 2" key="1">
    <citation type="submission" date="2022-10" db="EMBL/GenBank/DDBJ databases">
        <title>Janthinobacterium sp. hw3 Genome sequencing.</title>
        <authorList>
            <person name="Park S."/>
        </authorList>
    </citation>
    <scope>NUCLEOTIDE SEQUENCE [LARGE SCALE GENOMIC DNA]</scope>
    <source>
        <strain evidence="2">hw3</strain>
    </source>
</reference>
<sequence length="371" mass="40235">MPSLGVRLQLLIGPTLPLPAPYPLMDALVSLEVTNRDQDFDGFKISFSLGKDALLDYGLLLSGLLDPPSRVIIMVFIGVMPQILIDGIITNHQVAPSNRPGESTLHVFGKDISVKLSLEEKNETYPNQPDSIIVTRLIAGYATLGLVPQVTPTTDVPIQIDRIPSQQGSDLDYIKELARRNGFVFYIEPTPIPGVNTAYWGIDNRIGMPQPALTMNMGADSNVDNPINFSYDALGPAQPRVTIVEPFSKMAIAIPLPSSLHPPLALRPAGSLRTTLPRDSANLNPVQAGLRAMASATQSGDAVTGSGEVDAVRYGQALRARRLVGVRGVGFSYDGNYYVREVTHRIKRGEYKQAFSLTREGRGAMLPLVLP</sequence>